<comment type="caution">
    <text evidence="2">The sequence shown here is derived from an EMBL/GenBank/DDBJ whole genome shotgun (WGS) entry which is preliminary data.</text>
</comment>
<dbReference type="AlphaFoldDB" id="A0ABD2PYG3"/>
<dbReference type="Proteomes" id="UP001626550">
    <property type="component" value="Unassembled WGS sequence"/>
</dbReference>
<evidence type="ECO:0000256" key="1">
    <source>
        <dbReference type="SAM" id="MobiDB-lite"/>
    </source>
</evidence>
<proteinExistence type="predicted"/>
<name>A0ABD2PYG3_9PLAT</name>
<evidence type="ECO:0000313" key="2">
    <source>
        <dbReference type="EMBL" id="KAL3310881.1"/>
    </source>
</evidence>
<keyword evidence="3" id="KW-1185">Reference proteome</keyword>
<reference evidence="2 3" key="1">
    <citation type="submission" date="2024-11" db="EMBL/GenBank/DDBJ databases">
        <title>Adaptive evolution of stress response genes in parasites aligns with host niche diversity.</title>
        <authorList>
            <person name="Hahn C."/>
            <person name="Resl P."/>
        </authorList>
    </citation>
    <scope>NUCLEOTIDE SEQUENCE [LARGE SCALE GENOMIC DNA]</scope>
    <source>
        <strain evidence="2">EGGRZ-B1_66</strain>
        <tissue evidence="2">Body</tissue>
    </source>
</reference>
<evidence type="ECO:0000313" key="3">
    <source>
        <dbReference type="Proteomes" id="UP001626550"/>
    </source>
</evidence>
<accession>A0ABD2PYG3</accession>
<dbReference type="EMBL" id="JBJKFK010002589">
    <property type="protein sequence ID" value="KAL3310881.1"/>
    <property type="molecule type" value="Genomic_DNA"/>
</dbReference>
<feature type="compositionally biased region" description="Basic and acidic residues" evidence="1">
    <location>
        <begin position="85"/>
        <end position="95"/>
    </location>
</feature>
<sequence>MIDADPCALTVAVDPTIWVATSATDGVDTVPDGVDTVPDGVASAPDGVATEPDGEAGATAAAAPFNTDVDPVSTTVAGANPPTTFDHDERISPFL</sequence>
<protein>
    <submittedName>
        <fullName evidence="2">Uncharacterized protein</fullName>
    </submittedName>
</protein>
<organism evidence="2 3">
    <name type="scientific">Cichlidogyrus casuarinus</name>
    <dbReference type="NCBI Taxonomy" id="1844966"/>
    <lineage>
        <taxon>Eukaryota</taxon>
        <taxon>Metazoa</taxon>
        <taxon>Spiralia</taxon>
        <taxon>Lophotrochozoa</taxon>
        <taxon>Platyhelminthes</taxon>
        <taxon>Monogenea</taxon>
        <taxon>Monopisthocotylea</taxon>
        <taxon>Dactylogyridea</taxon>
        <taxon>Ancyrocephalidae</taxon>
        <taxon>Cichlidogyrus</taxon>
    </lineage>
</organism>
<feature type="region of interest" description="Disordered" evidence="1">
    <location>
        <begin position="76"/>
        <end position="95"/>
    </location>
</feature>
<gene>
    <name evidence="2" type="ORF">Ciccas_010542</name>
</gene>